<dbReference type="Pfam" id="PF07676">
    <property type="entry name" value="PD40"/>
    <property type="match status" value="4"/>
</dbReference>
<evidence type="ECO:0000313" key="4">
    <source>
        <dbReference type="Proteomes" id="UP000295388"/>
    </source>
</evidence>
<dbReference type="Gene3D" id="2.120.10.30">
    <property type="entry name" value="TolB, C-terminal domain"/>
    <property type="match status" value="2"/>
</dbReference>
<accession>A0A4R6IXL0</accession>
<evidence type="ECO:0000313" key="3">
    <source>
        <dbReference type="EMBL" id="TDO27522.1"/>
    </source>
</evidence>
<dbReference type="SUPFAM" id="SSF82171">
    <property type="entry name" value="DPP6 N-terminal domain-like"/>
    <property type="match status" value="1"/>
</dbReference>
<dbReference type="PANTHER" id="PTHR36842:SF1">
    <property type="entry name" value="PROTEIN TOLB"/>
    <property type="match status" value="1"/>
</dbReference>
<dbReference type="PANTHER" id="PTHR36842">
    <property type="entry name" value="PROTEIN TOLB HOMOLOG"/>
    <property type="match status" value="1"/>
</dbReference>
<dbReference type="Gene3D" id="2.120.10.60">
    <property type="entry name" value="Tricorn protease N-terminal domain"/>
    <property type="match status" value="1"/>
</dbReference>
<comment type="caution">
    <text evidence="3">The sequence shown here is derived from an EMBL/GenBank/DDBJ whole genome shotgun (WGS) entry which is preliminary data.</text>
</comment>
<reference evidence="3 4" key="1">
    <citation type="submission" date="2019-03" db="EMBL/GenBank/DDBJ databases">
        <title>Genomic Encyclopedia of Type Strains, Phase III (KMG-III): the genomes of soil and plant-associated and newly described type strains.</title>
        <authorList>
            <person name="Whitman W."/>
        </authorList>
    </citation>
    <scope>NUCLEOTIDE SEQUENCE [LARGE SCALE GENOMIC DNA]</scope>
    <source>
        <strain evidence="3 4">VKM Ac-2527</strain>
    </source>
</reference>
<protein>
    <submittedName>
        <fullName evidence="3">WD40 repeat protein</fullName>
    </submittedName>
</protein>
<gene>
    <name evidence="3" type="ORF">EV643_1566</name>
</gene>
<dbReference type="InterPro" id="IPR011042">
    <property type="entry name" value="6-blade_b-propeller_TolB-like"/>
</dbReference>
<comment type="similarity">
    <text evidence="1">Belongs to the TolB family.</text>
</comment>
<dbReference type="EMBL" id="SNWQ01000056">
    <property type="protein sequence ID" value="TDO27522.1"/>
    <property type="molecule type" value="Genomic_DNA"/>
</dbReference>
<dbReference type="AlphaFoldDB" id="A0A4R6IXL0"/>
<proteinExistence type="inferred from homology"/>
<sequence length="320" mass="34355">MKRTIVSVMALALTLVLSAVAVPADAKRAPDGQIAFSQQTGTGGANIFVGSSDGSKVRQVPIPYLAEDFASPSWSPDGRSLLISNLLRFDTAGELLPFRPATVKPDGSDFKLLDPPGAPFDMYCSGWSPDGRRLICGLGVDPPGLFTIRASDGGDPVRLTTNPYGAADTFGDFSPDGKRFVLVRFKGEETALFTAHSDGSHLRQLTPYGFAQGHEIATAHWSPDGRAIIFATGEGRLFLVHPGSARLTPIHLRTGGSTYFAFAPGWSPDGTRIVFSLSTGGQEDIYTARRDGTDLVRITNTPAFEPFADWRPESRHRSGK</sequence>
<name>A0A4R6IXL0_9ACTN</name>
<evidence type="ECO:0000256" key="1">
    <source>
        <dbReference type="ARBA" id="ARBA00009820"/>
    </source>
</evidence>
<feature type="chain" id="PRO_5038886126" evidence="2">
    <location>
        <begin position="22"/>
        <end position="320"/>
    </location>
</feature>
<dbReference type="InterPro" id="IPR011659">
    <property type="entry name" value="WD40"/>
</dbReference>
<evidence type="ECO:0000256" key="2">
    <source>
        <dbReference type="SAM" id="SignalP"/>
    </source>
</evidence>
<dbReference type="Proteomes" id="UP000295388">
    <property type="component" value="Unassembled WGS sequence"/>
</dbReference>
<feature type="signal peptide" evidence="2">
    <location>
        <begin position="1"/>
        <end position="21"/>
    </location>
</feature>
<keyword evidence="2" id="KW-0732">Signal</keyword>
<keyword evidence="4" id="KW-1185">Reference proteome</keyword>
<organism evidence="3 4">
    <name type="scientific">Kribbella caucasensis</name>
    <dbReference type="NCBI Taxonomy" id="2512215"/>
    <lineage>
        <taxon>Bacteria</taxon>
        <taxon>Bacillati</taxon>
        <taxon>Actinomycetota</taxon>
        <taxon>Actinomycetes</taxon>
        <taxon>Propionibacteriales</taxon>
        <taxon>Kribbellaceae</taxon>
        <taxon>Kribbella</taxon>
    </lineage>
</organism>